<evidence type="ECO:0000313" key="2">
    <source>
        <dbReference type="Proteomes" id="UP001139366"/>
    </source>
</evidence>
<dbReference type="CDD" id="cd00093">
    <property type="entry name" value="HTH_XRE"/>
    <property type="match status" value="1"/>
</dbReference>
<dbReference type="InterPro" id="IPR010982">
    <property type="entry name" value="Lambda_DNA-bd_dom_sf"/>
</dbReference>
<dbReference type="Proteomes" id="UP001139366">
    <property type="component" value="Unassembled WGS sequence"/>
</dbReference>
<dbReference type="InterPro" id="IPR001387">
    <property type="entry name" value="Cro/C1-type_HTH"/>
</dbReference>
<dbReference type="AlphaFoldDB" id="A0A9X1HEF2"/>
<sequence length="131" mass="15302">MSKVNKDTNAENNQQQQQEHFLKVGERIRELRLLHGWSIKGYEAMLSLPSGTLHNIEHGKGGTGINFLTIINHLTGLGYSYKWLLDFDNDDHFKKDEQHIYLDIDKNELIEINEEMKDVINKFTKVVSKYK</sequence>
<proteinExistence type="predicted"/>
<gene>
    <name evidence="1" type="ORF">K6T82_23805</name>
</gene>
<dbReference type="SUPFAM" id="SSF47413">
    <property type="entry name" value="lambda repressor-like DNA-binding domains"/>
    <property type="match status" value="1"/>
</dbReference>
<evidence type="ECO:0000313" key="1">
    <source>
        <dbReference type="EMBL" id="MBZ4037803.1"/>
    </source>
</evidence>
<dbReference type="EMBL" id="JAINUY010000012">
    <property type="protein sequence ID" value="MBZ4037803.1"/>
    <property type="molecule type" value="Genomic_DNA"/>
</dbReference>
<name>A0A9X1HEF2_9FLAO</name>
<dbReference type="RefSeq" id="WP_223711500.1">
    <property type="nucleotide sequence ID" value="NZ_JAINUY010000012.1"/>
</dbReference>
<keyword evidence="2" id="KW-1185">Reference proteome</keyword>
<reference evidence="1 2" key="1">
    <citation type="journal article" date="2023" name="Antonie Van Leeuwenhoek">
        <title>Flavobacterium potami sp. nov., a multi-metal resistance genes harbouring bacterium isolated from shallow river silt.</title>
        <authorList>
            <person name="Li S."/>
            <person name="Mao S."/>
            <person name="Mu W."/>
            <person name="Guo B."/>
            <person name="Li C."/>
            <person name="Zhu Q."/>
            <person name="Hou X."/>
            <person name="Zhao Y."/>
            <person name="Wei S."/>
            <person name="Liu H."/>
            <person name="Liu A."/>
        </authorList>
    </citation>
    <scope>NUCLEOTIDE SEQUENCE [LARGE SCALE GENOMIC DNA]</scope>
    <source>
        <strain evidence="1 2">17A</strain>
    </source>
</reference>
<comment type="caution">
    <text evidence="1">The sequence shown here is derived from an EMBL/GenBank/DDBJ whole genome shotgun (WGS) entry which is preliminary data.</text>
</comment>
<accession>A0A9X1HEF2</accession>
<protein>
    <submittedName>
        <fullName evidence="1">Helix-turn-helix domain-containing protein</fullName>
    </submittedName>
</protein>
<dbReference type="GO" id="GO:0003677">
    <property type="term" value="F:DNA binding"/>
    <property type="evidence" value="ECO:0007669"/>
    <property type="project" value="InterPro"/>
</dbReference>
<dbReference type="Gene3D" id="1.10.260.40">
    <property type="entry name" value="lambda repressor-like DNA-binding domains"/>
    <property type="match status" value="1"/>
</dbReference>
<organism evidence="1 2">
    <name type="scientific">Flavobacterium potami</name>
    <dbReference type="NCBI Taxonomy" id="2872310"/>
    <lineage>
        <taxon>Bacteria</taxon>
        <taxon>Pseudomonadati</taxon>
        <taxon>Bacteroidota</taxon>
        <taxon>Flavobacteriia</taxon>
        <taxon>Flavobacteriales</taxon>
        <taxon>Flavobacteriaceae</taxon>
        <taxon>Flavobacterium</taxon>
    </lineage>
</organism>